<reference evidence="2 3" key="1">
    <citation type="submission" date="2024-01" db="EMBL/GenBank/DDBJ databases">
        <title>Comparative genomics of Cryptococcus and Kwoniella reveals pathogenesis evolution and contrasting modes of karyotype evolution via chromosome fusion or intercentromeric recombination.</title>
        <authorList>
            <person name="Coelho M.A."/>
            <person name="David-Palma M."/>
            <person name="Shea T."/>
            <person name="Bowers K."/>
            <person name="McGinley-Smith S."/>
            <person name="Mohammad A.W."/>
            <person name="Gnirke A."/>
            <person name="Yurkov A.M."/>
            <person name="Nowrousian M."/>
            <person name="Sun S."/>
            <person name="Cuomo C.A."/>
            <person name="Heitman J."/>
        </authorList>
    </citation>
    <scope>NUCLEOTIDE SEQUENCE [LARGE SCALE GENOMIC DNA]</scope>
    <source>
        <strain evidence="2 3">PYCC6329</strain>
    </source>
</reference>
<protein>
    <submittedName>
        <fullName evidence="2">Uncharacterized protein</fullName>
    </submittedName>
</protein>
<proteinExistence type="predicted"/>
<evidence type="ECO:0000256" key="1">
    <source>
        <dbReference type="SAM" id="MobiDB-lite"/>
    </source>
</evidence>
<feature type="compositionally biased region" description="Polar residues" evidence="1">
    <location>
        <begin position="1"/>
        <end position="14"/>
    </location>
</feature>
<name>A0AAX4KJA4_9TREE</name>
<gene>
    <name evidence="2" type="ORF">V865_004204</name>
</gene>
<accession>A0AAX4KJA4</accession>
<organism evidence="2 3">
    <name type="scientific">Kwoniella europaea PYCC6329</name>
    <dbReference type="NCBI Taxonomy" id="1423913"/>
    <lineage>
        <taxon>Eukaryota</taxon>
        <taxon>Fungi</taxon>
        <taxon>Dikarya</taxon>
        <taxon>Basidiomycota</taxon>
        <taxon>Agaricomycotina</taxon>
        <taxon>Tremellomycetes</taxon>
        <taxon>Tremellales</taxon>
        <taxon>Cryptococcaceae</taxon>
        <taxon>Kwoniella</taxon>
    </lineage>
</organism>
<dbReference type="GeneID" id="91103006"/>
<dbReference type="EMBL" id="CP144089">
    <property type="protein sequence ID" value="WWD06119.1"/>
    <property type="molecule type" value="Genomic_DNA"/>
</dbReference>
<dbReference type="KEGG" id="ker:91103006"/>
<dbReference type="Proteomes" id="UP001358614">
    <property type="component" value="Chromosome 1"/>
</dbReference>
<dbReference type="RefSeq" id="XP_066084086.1">
    <property type="nucleotide sequence ID" value="XM_066227989.1"/>
</dbReference>
<evidence type="ECO:0000313" key="2">
    <source>
        <dbReference type="EMBL" id="WWD06119.1"/>
    </source>
</evidence>
<keyword evidence="3" id="KW-1185">Reference proteome</keyword>
<evidence type="ECO:0000313" key="3">
    <source>
        <dbReference type="Proteomes" id="UP001358614"/>
    </source>
</evidence>
<dbReference type="AlphaFoldDB" id="A0AAX4KJA4"/>
<sequence length="219" mass="24863">MSSRSAVKSLSRATPVTPRSPRLIPEDTIRPTAIHFAPSVQVNIFTPIKRHKKAISTSLNHTRQDPLPSAGDSILLNASSPVRTCTVNRWTLTSDDPTDPVKESTSTDTWQPRTFTWPTRFKPNSNGHHFHTVGSSTYRIDNMTSYKPFEGEDCTYRPELQDDKKRMVEEAEKRQKARTAKRKENEALRVRGGRRCAKAIVFVLGYQLIRVKDWARSAS</sequence>
<feature type="region of interest" description="Disordered" evidence="1">
    <location>
        <begin position="1"/>
        <end position="24"/>
    </location>
</feature>